<evidence type="ECO:0008006" key="3">
    <source>
        <dbReference type="Google" id="ProtNLM"/>
    </source>
</evidence>
<organism evidence="1 2">
    <name type="scientific">Vibrio tapetis subsp. tapetis</name>
    <dbReference type="NCBI Taxonomy" id="1671868"/>
    <lineage>
        <taxon>Bacteria</taxon>
        <taxon>Pseudomonadati</taxon>
        <taxon>Pseudomonadota</taxon>
        <taxon>Gammaproteobacteria</taxon>
        <taxon>Vibrionales</taxon>
        <taxon>Vibrionaceae</taxon>
        <taxon>Vibrio</taxon>
    </lineage>
</organism>
<accession>A0A2N8ZGI7</accession>
<reference evidence="1 2" key="1">
    <citation type="submission" date="2017-10" db="EMBL/GenBank/DDBJ databases">
        <authorList>
            <person name="Banno H."/>
            <person name="Chua N.-H."/>
        </authorList>
    </citation>
    <scope>NUCLEOTIDE SEQUENCE [LARGE SCALE GENOMIC DNA]</scope>
    <source>
        <strain evidence="1">Vibrio tapetis CECT4600</strain>
    </source>
</reference>
<dbReference type="OrthoDB" id="5829309at2"/>
<dbReference type="RefSeq" id="WP_102523430.1">
    <property type="nucleotide sequence ID" value="NZ_LT960611.1"/>
</dbReference>
<gene>
    <name evidence="1" type="ORF">VTAP4600_A3075</name>
</gene>
<dbReference type="KEGG" id="vta:A3075"/>
<dbReference type="AlphaFoldDB" id="A0A2N8ZGI7"/>
<name>A0A2N8ZGI7_9VIBR</name>
<dbReference type="EMBL" id="LT960611">
    <property type="protein sequence ID" value="SON51041.1"/>
    <property type="molecule type" value="Genomic_DNA"/>
</dbReference>
<keyword evidence="2" id="KW-1185">Reference proteome</keyword>
<protein>
    <recommendedName>
        <fullName evidence="3">50S ribosomal protein L33</fullName>
    </recommendedName>
</protein>
<proteinExistence type="predicted"/>
<evidence type="ECO:0000313" key="2">
    <source>
        <dbReference type="Proteomes" id="UP000235828"/>
    </source>
</evidence>
<dbReference type="Proteomes" id="UP000235828">
    <property type="component" value="Chromosome A"/>
</dbReference>
<sequence>MKLSRRGWNNVMIISILVFIALINAPSVLREHFNLGVEPEVTLPFILNSKWQPTALHFPKWSLEFDGSDWQSTRLLTLSPEQAINRWQSLQGTPVDNKTFEQLKPNLSAAHTIEVWYQEQEEPQRVTYYKTPQFWLFQNWDKQWLAVSVDEGYLFSFE</sequence>
<evidence type="ECO:0000313" key="1">
    <source>
        <dbReference type="EMBL" id="SON51041.1"/>
    </source>
</evidence>